<dbReference type="RefSeq" id="WP_045458158.1">
    <property type="nucleotide sequence ID" value="NZ_BBLT01000001.1"/>
</dbReference>
<dbReference type="eggNOG" id="ENOG50336PE">
    <property type="taxonomic scope" value="Bacteria"/>
</dbReference>
<protein>
    <recommendedName>
        <fullName evidence="3">DUF4157 domain-containing protein</fullName>
    </recommendedName>
</protein>
<keyword evidence="2" id="KW-1185">Reference proteome</keyword>
<organism evidence="1 2">
    <name type="scientific">Sporocytophaga myxococcoides</name>
    <dbReference type="NCBI Taxonomy" id="153721"/>
    <lineage>
        <taxon>Bacteria</taxon>
        <taxon>Pseudomonadati</taxon>
        <taxon>Bacteroidota</taxon>
        <taxon>Cytophagia</taxon>
        <taxon>Cytophagales</taxon>
        <taxon>Cytophagaceae</taxon>
        <taxon>Sporocytophaga</taxon>
    </lineage>
</organism>
<dbReference type="EMBL" id="BBLT01000001">
    <property type="protein sequence ID" value="GAL83380.1"/>
    <property type="molecule type" value="Genomic_DNA"/>
</dbReference>
<accession>A0A098L935</accession>
<dbReference type="Proteomes" id="UP000030185">
    <property type="component" value="Unassembled WGS sequence"/>
</dbReference>
<gene>
    <name evidence="1" type="ORF">MYP_606</name>
</gene>
<proteinExistence type="predicted"/>
<comment type="caution">
    <text evidence="1">The sequence shown here is derived from an EMBL/GenBank/DDBJ whole genome shotgun (WGS) entry which is preliminary data.</text>
</comment>
<evidence type="ECO:0008006" key="3">
    <source>
        <dbReference type="Google" id="ProtNLM"/>
    </source>
</evidence>
<evidence type="ECO:0000313" key="1">
    <source>
        <dbReference type="EMBL" id="GAL83380.1"/>
    </source>
</evidence>
<dbReference type="AlphaFoldDB" id="A0A098L935"/>
<evidence type="ECO:0000313" key="2">
    <source>
        <dbReference type="Proteomes" id="UP000030185"/>
    </source>
</evidence>
<dbReference type="STRING" id="153721.MYP_606"/>
<sequence>MKVKIKEKSLIAKMAAWYMGSKNIAIVFGKTIHLHGVNKNEFMAVEQWVNHELVHVRQYQRYGFFTFLAIYAIESLRKGYYNNRFEVEARIGETTGEKITIH</sequence>
<reference evidence="1 2" key="1">
    <citation type="submission" date="2014-09" db="EMBL/GenBank/DDBJ databases">
        <title>Sporocytophaga myxococcoides PG-01 genome sequencing.</title>
        <authorList>
            <person name="Liu L."/>
            <person name="Gao P.J."/>
            <person name="Chen G.J."/>
            <person name="Wang L.S."/>
        </authorList>
    </citation>
    <scope>NUCLEOTIDE SEQUENCE [LARGE SCALE GENOMIC DNA]</scope>
    <source>
        <strain evidence="1 2">PG-01</strain>
    </source>
</reference>
<dbReference type="OrthoDB" id="679343at2"/>
<name>A0A098L935_9BACT</name>